<gene>
    <name evidence="3" type="ORF">TH30_10555</name>
</gene>
<dbReference type="InterPro" id="IPR013656">
    <property type="entry name" value="PAS_4"/>
</dbReference>
<dbReference type="InterPro" id="IPR035965">
    <property type="entry name" value="PAS-like_dom_sf"/>
</dbReference>
<dbReference type="InterPro" id="IPR050903">
    <property type="entry name" value="Bact_Chemotaxis_MeTrfase"/>
</dbReference>
<dbReference type="Gene3D" id="3.30.450.20">
    <property type="entry name" value="PAS domain"/>
    <property type="match status" value="2"/>
</dbReference>
<evidence type="ECO:0000259" key="2">
    <source>
        <dbReference type="PROSITE" id="PS50113"/>
    </source>
</evidence>
<dbReference type="PANTHER" id="PTHR24422">
    <property type="entry name" value="CHEMOTAXIS PROTEIN METHYLTRANSFERASE"/>
    <property type="match status" value="1"/>
</dbReference>
<dbReference type="SUPFAM" id="SSF55785">
    <property type="entry name" value="PYP-like sensor domain (PAS domain)"/>
    <property type="match status" value="2"/>
</dbReference>
<evidence type="ECO:0000259" key="1">
    <source>
        <dbReference type="PROSITE" id="PS50112"/>
    </source>
</evidence>
<dbReference type="SMART" id="SM00091">
    <property type="entry name" value="PAS"/>
    <property type="match status" value="2"/>
</dbReference>
<feature type="domain" description="PAS" evidence="1">
    <location>
        <begin position="151"/>
        <end position="180"/>
    </location>
</feature>
<dbReference type="RefSeq" id="WP_114097983.1">
    <property type="nucleotide sequence ID" value="NZ_JPWI01000005.1"/>
</dbReference>
<evidence type="ECO:0000313" key="4">
    <source>
        <dbReference type="Proteomes" id="UP000252255"/>
    </source>
</evidence>
<proteinExistence type="predicted"/>
<dbReference type="SMART" id="SM00086">
    <property type="entry name" value="PAC"/>
    <property type="match status" value="2"/>
</dbReference>
<dbReference type="InterPro" id="IPR000700">
    <property type="entry name" value="PAS-assoc_C"/>
</dbReference>
<feature type="domain" description="PAC" evidence="2">
    <location>
        <begin position="210"/>
        <end position="262"/>
    </location>
</feature>
<dbReference type="Proteomes" id="UP000252255">
    <property type="component" value="Unassembled WGS sequence"/>
</dbReference>
<comment type="caution">
    <text evidence="3">The sequence shown here is derived from an EMBL/GenBank/DDBJ whole genome shotgun (WGS) entry which is preliminary data.</text>
</comment>
<accession>A0A367WXR9</accession>
<protein>
    <recommendedName>
        <fullName evidence="5">Chemotaxis protein</fullName>
    </recommendedName>
</protein>
<dbReference type="Pfam" id="PF08447">
    <property type="entry name" value="PAS_3"/>
    <property type="match status" value="1"/>
</dbReference>
<reference evidence="3 4" key="1">
    <citation type="submission" date="2014-07" db="EMBL/GenBank/DDBJ databases">
        <title>Draft genome sequence of Thalassospira profundimaris PR54-5.</title>
        <authorList>
            <person name="Lai Q."/>
            <person name="Shao Z."/>
        </authorList>
    </citation>
    <scope>NUCLEOTIDE SEQUENCE [LARGE SCALE GENOMIC DNA]</scope>
    <source>
        <strain evidence="3 4">PR54-5</strain>
    </source>
</reference>
<name>A0A367WXR9_9PROT</name>
<dbReference type="AlphaFoldDB" id="A0A367WXR9"/>
<dbReference type="CDD" id="cd00130">
    <property type="entry name" value="PAS"/>
    <property type="match status" value="2"/>
</dbReference>
<dbReference type="Pfam" id="PF08448">
    <property type="entry name" value="PAS_4"/>
    <property type="match status" value="1"/>
</dbReference>
<dbReference type="InterPro" id="IPR000014">
    <property type="entry name" value="PAS"/>
</dbReference>
<sequence length="451" mass="49751">MNSVASSIGQDRNDLSYDLHAAVDVSFAVAEFDLNGRIIRVNERFLAMTGYDESEVVGQHHSMFLPAEVVNGPDYDLCWIELRAGKSKRVVLPCVTKQGDLIWVEETYGPIRDCKGAVSAIMRLGVDVTERHEKLIDLQGKVDAIEHSHAVVEFDVKGNILTANHHFLSIMGYELAEIVGLHHSMFVEPDYAQSADYRAFWRSLANGKYSARQFRRVGKDGDEVWFEATYNPVFAPDGTVRKIVKFAVDITGEVHSLGDLKTTLDSSFIDIDRSLCKFDQNYERVAKACRLAQVHLEASSMIAGRLVSCVEESAQRMTELQSVADHVFDTVIEGDVAAVAMENALDAVRDGARGTPELKARIDNLDECVSENVRILTALRLDMKAMLDRVAVVSVAVEKQGDVISQVTSEMHGVQTSLATSQGLLSGLQMVSEEMVVAVGRTREASVVLAR</sequence>
<feature type="domain" description="PAC" evidence="2">
    <location>
        <begin position="86"/>
        <end position="140"/>
    </location>
</feature>
<dbReference type="InterPro" id="IPR013655">
    <property type="entry name" value="PAS_fold_3"/>
</dbReference>
<dbReference type="PROSITE" id="PS50113">
    <property type="entry name" value="PAC"/>
    <property type="match status" value="2"/>
</dbReference>
<evidence type="ECO:0008006" key="5">
    <source>
        <dbReference type="Google" id="ProtNLM"/>
    </source>
</evidence>
<dbReference type="PANTHER" id="PTHR24422:SF10">
    <property type="entry name" value="CHEMOTAXIS PROTEIN METHYLTRANSFERASE 2"/>
    <property type="match status" value="1"/>
</dbReference>
<dbReference type="OrthoDB" id="9765776at2"/>
<dbReference type="InterPro" id="IPR001610">
    <property type="entry name" value="PAC"/>
</dbReference>
<feature type="domain" description="PAS" evidence="1">
    <location>
        <begin position="33"/>
        <end position="66"/>
    </location>
</feature>
<dbReference type="NCBIfam" id="TIGR00229">
    <property type="entry name" value="sensory_box"/>
    <property type="match status" value="2"/>
</dbReference>
<organism evidence="3 4">
    <name type="scientific">Thalassospira profundimaris</name>
    <dbReference type="NCBI Taxonomy" id="502049"/>
    <lineage>
        <taxon>Bacteria</taxon>
        <taxon>Pseudomonadati</taxon>
        <taxon>Pseudomonadota</taxon>
        <taxon>Alphaproteobacteria</taxon>
        <taxon>Rhodospirillales</taxon>
        <taxon>Thalassospiraceae</taxon>
        <taxon>Thalassospira</taxon>
    </lineage>
</organism>
<dbReference type="EMBL" id="JPWI01000005">
    <property type="protein sequence ID" value="RCK46243.1"/>
    <property type="molecule type" value="Genomic_DNA"/>
</dbReference>
<dbReference type="PROSITE" id="PS50112">
    <property type="entry name" value="PAS"/>
    <property type="match status" value="2"/>
</dbReference>
<evidence type="ECO:0000313" key="3">
    <source>
        <dbReference type="EMBL" id="RCK46243.1"/>
    </source>
</evidence>